<dbReference type="KEGG" id="uvi:66064221"/>
<dbReference type="RefSeq" id="XP_042996875.1">
    <property type="nucleotide sequence ID" value="XM_043140941.1"/>
</dbReference>
<dbReference type="AlphaFoldDB" id="A0A8E5MGR7"/>
<dbReference type="GeneID" id="66064221"/>
<reference evidence="2" key="1">
    <citation type="submission" date="2020-03" db="EMBL/GenBank/DDBJ databases">
        <title>A mixture of massive structural variations and highly conserved coding sequences in Ustilaginoidea virens genome.</title>
        <authorList>
            <person name="Zhang K."/>
            <person name="Zhao Z."/>
            <person name="Zhang Z."/>
            <person name="Li Y."/>
            <person name="Hsiang T."/>
            <person name="Sun W."/>
        </authorList>
    </citation>
    <scope>NUCLEOTIDE SEQUENCE</scope>
    <source>
        <strain evidence="2">UV-8b</strain>
    </source>
</reference>
<accession>A0A8E5MGR7</accession>
<protein>
    <submittedName>
        <fullName evidence="2">Uncharacterized protein</fullName>
    </submittedName>
</protein>
<keyword evidence="3" id="KW-1185">Reference proteome</keyword>
<evidence type="ECO:0000313" key="3">
    <source>
        <dbReference type="Proteomes" id="UP000027002"/>
    </source>
</evidence>
<organism evidence="2 3">
    <name type="scientific">Ustilaginoidea virens</name>
    <name type="common">Rice false smut fungus</name>
    <name type="synonym">Villosiclava virens</name>
    <dbReference type="NCBI Taxonomy" id="1159556"/>
    <lineage>
        <taxon>Eukaryota</taxon>
        <taxon>Fungi</taxon>
        <taxon>Dikarya</taxon>
        <taxon>Ascomycota</taxon>
        <taxon>Pezizomycotina</taxon>
        <taxon>Sordariomycetes</taxon>
        <taxon>Hypocreomycetidae</taxon>
        <taxon>Hypocreales</taxon>
        <taxon>Clavicipitaceae</taxon>
        <taxon>Ustilaginoidea</taxon>
    </lineage>
</organism>
<dbReference type="Proteomes" id="UP000027002">
    <property type="component" value="Chromosome 3"/>
</dbReference>
<gene>
    <name evidence="2" type="ORF">UV8b_03443</name>
</gene>
<feature type="region of interest" description="Disordered" evidence="1">
    <location>
        <begin position="99"/>
        <end position="140"/>
    </location>
</feature>
<sequence length="177" mass="19373">MQRDWSHACFLRISAHAIPSGVAPAPFPCSNQAKTPKCCTACCTACCGRLPPPDRKSNGLRDPSAMTIPPDALCQGNCRKKGRVSPDDMFLSSLHLDSPRDMRIIPPTSSGPSHSSDPDTTKLPSTSPCRKKRRRSHRDTMLPSDNCLKALRDHACIDCLLEGAFSPLFSWTWCPVP</sequence>
<name>A0A8E5MGR7_USTVR</name>
<evidence type="ECO:0000313" key="2">
    <source>
        <dbReference type="EMBL" id="QUC19202.1"/>
    </source>
</evidence>
<proteinExistence type="predicted"/>
<dbReference type="EMBL" id="CP072755">
    <property type="protein sequence ID" value="QUC19202.1"/>
    <property type="molecule type" value="Genomic_DNA"/>
</dbReference>
<evidence type="ECO:0000256" key="1">
    <source>
        <dbReference type="SAM" id="MobiDB-lite"/>
    </source>
</evidence>